<evidence type="ECO:0000313" key="1">
    <source>
        <dbReference type="EMBL" id="KAK5786880.1"/>
    </source>
</evidence>
<sequence>MELTLEFCSTFLVQQGMAVPNEPGTISFQLGGLVRQMIVPEFSVIIGLYIDEFMSPEDFLQLHWHIHHFPSHCWADLIASQTLYNASHSKATSLSLTLRYILAVLAHTLTGQRESTGVVSTHGTYFLWSMVHGHIFDLAYFIALAFYHQNDRHRKGPIYLGPYVTRLARHFNLIDTLKQSSTLTLVSLMSSQGISNMIHIWMIERFTE</sequence>
<organism evidence="1 2">
    <name type="scientific">Gossypium arboreum</name>
    <name type="common">Tree cotton</name>
    <name type="synonym">Gossypium nanking</name>
    <dbReference type="NCBI Taxonomy" id="29729"/>
    <lineage>
        <taxon>Eukaryota</taxon>
        <taxon>Viridiplantae</taxon>
        <taxon>Streptophyta</taxon>
        <taxon>Embryophyta</taxon>
        <taxon>Tracheophyta</taxon>
        <taxon>Spermatophyta</taxon>
        <taxon>Magnoliopsida</taxon>
        <taxon>eudicotyledons</taxon>
        <taxon>Gunneridae</taxon>
        <taxon>Pentapetalae</taxon>
        <taxon>rosids</taxon>
        <taxon>malvids</taxon>
        <taxon>Malvales</taxon>
        <taxon>Malvaceae</taxon>
        <taxon>Malvoideae</taxon>
        <taxon>Gossypium</taxon>
    </lineage>
</organism>
<name>A0ABR0N923_GOSAR</name>
<comment type="caution">
    <text evidence="1">The sequence shown here is derived from an EMBL/GenBank/DDBJ whole genome shotgun (WGS) entry which is preliminary data.</text>
</comment>
<dbReference type="EMBL" id="JARKNE010000011">
    <property type="protein sequence ID" value="KAK5786880.1"/>
    <property type="molecule type" value="Genomic_DNA"/>
</dbReference>
<keyword evidence="2" id="KW-1185">Reference proteome</keyword>
<dbReference type="Proteomes" id="UP001358586">
    <property type="component" value="Chromosome 11"/>
</dbReference>
<proteinExistence type="predicted"/>
<protein>
    <submittedName>
        <fullName evidence="1">Uncharacterized protein</fullName>
    </submittedName>
</protein>
<evidence type="ECO:0000313" key="2">
    <source>
        <dbReference type="Proteomes" id="UP001358586"/>
    </source>
</evidence>
<reference evidence="1 2" key="1">
    <citation type="submission" date="2023-03" db="EMBL/GenBank/DDBJ databases">
        <title>WGS of Gossypium arboreum.</title>
        <authorList>
            <person name="Yu D."/>
        </authorList>
    </citation>
    <scope>NUCLEOTIDE SEQUENCE [LARGE SCALE GENOMIC DNA]</scope>
    <source>
        <tissue evidence="1">Leaf</tissue>
    </source>
</reference>
<accession>A0ABR0N923</accession>
<gene>
    <name evidence="1" type="ORF">PVK06_041527</name>
</gene>